<proteinExistence type="predicted"/>
<keyword evidence="3" id="KW-1185">Reference proteome</keyword>
<sequence>MGFASLHHTWRRLPPYAAAKESPARRRRCHAVLVQSELRHSHHAVDDAAVTTVDVPEAARNSASPVRSRVDVVDVDADDGDTAVAGLATYTPRSSQVCLRDAVVLSYSGPSDDYHATWCTAGSAAVGSSVSPPLLPPPVDELLSVAVDGSRVLLRRSGLTAPPHTSGTAALRLWREGRVGAPRDSDDDDDNDESGGRPRPQRQHTRQRAGHHGERFYRWCDSEAVTHDTVDALDTRVSGARWRQEASVLLHHARGTLHRVRVSGGSGHATVSSCPPPLQQQQQQHSSSSSAPASADAATAGGGSVSRRYPGSRCRADFIALSLNTVALVRARDCGADLCEVQHTRFACEMSASAVCMDDCGPHGTVVGFSDGTLRVVDWRVPPRHRATHATGGALDDGVDEDLEDGDRDVLRTHVPQPAWLARQDGRTAASVAGVLSCCAVAGGPRVLCGLGDASGAVVVADLRRPDSGARPRDGRRRTRAEQQQQQAARSLFTETGGQSPTGLAVADIQPDPACFGRIGLVDVGGTAVLTTVAALDGYDVSDAAPATAKRVRTGERGSRAASSAGAGVARPRLPSPPSPWAVVERLETMSQAASRWSVLASVLRTLRGGAFHLDSPSLTAAPGHPRPRCVFSSDGGRFIDTAVRGGGGVATLRCTATGAPSHSTVCIGTVTRIQLSPAPSPFMAVSCVDGLLCLDTCDGDTLAIPLDTV</sequence>
<feature type="region of interest" description="Disordered" evidence="1">
    <location>
        <begin position="465"/>
        <end position="500"/>
    </location>
</feature>
<feature type="compositionally biased region" description="Basic and acidic residues" evidence="1">
    <location>
        <begin position="173"/>
        <end position="184"/>
    </location>
</feature>
<feature type="region of interest" description="Disordered" evidence="1">
    <location>
        <begin position="158"/>
        <end position="211"/>
    </location>
</feature>
<feature type="compositionally biased region" description="Low complexity" evidence="1">
    <location>
        <begin position="560"/>
        <end position="571"/>
    </location>
</feature>
<reference evidence="2 3" key="1">
    <citation type="journal article" date="2021" name="MBio">
        <title>A New Model Trypanosomatid, Novymonas esmeraldas: Genomic Perception of Its 'Candidatus Pandoraea novymonadis' Endosymbiont.</title>
        <authorList>
            <person name="Zakharova A."/>
            <person name="Saura A."/>
            <person name="Butenko A."/>
            <person name="Podesvova L."/>
            <person name="Warmusova S."/>
            <person name="Kostygov A.Y."/>
            <person name="Nenarokova A."/>
            <person name="Lukes J."/>
            <person name="Opperdoes F.R."/>
            <person name="Yurchenko V."/>
        </authorList>
    </citation>
    <scope>NUCLEOTIDE SEQUENCE [LARGE SCALE GENOMIC DNA]</scope>
    <source>
        <strain evidence="2 3">E262AT.01</strain>
    </source>
</reference>
<evidence type="ECO:0000313" key="3">
    <source>
        <dbReference type="Proteomes" id="UP001430356"/>
    </source>
</evidence>
<dbReference type="Proteomes" id="UP001430356">
    <property type="component" value="Unassembled WGS sequence"/>
</dbReference>
<dbReference type="EMBL" id="JAECZO010000069">
    <property type="protein sequence ID" value="KAK7196146.1"/>
    <property type="molecule type" value="Genomic_DNA"/>
</dbReference>
<feature type="compositionally biased region" description="Basic residues" evidence="1">
    <location>
        <begin position="199"/>
        <end position="210"/>
    </location>
</feature>
<dbReference type="AlphaFoldDB" id="A0AAW0ERK7"/>
<protein>
    <submittedName>
        <fullName evidence="2">Uncharacterized protein</fullName>
    </submittedName>
</protein>
<organism evidence="2 3">
    <name type="scientific">Novymonas esmeraldas</name>
    <dbReference type="NCBI Taxonomy" id="1808958"/>
    <lineage>
        <taxon>Eukaryota</taxon>
        <taxon>Discoba</taxon>
        <taxon>Euglenozoa</taxon>
        <taxon>Kinetoplastea</taxon>
        <taxon>Metakinetoplastina</taxon>
        <taxon>Trypanosomatida</taxon>
        <taxon>Trypanosomatidae</taxon>
        <taxon>Novymonas</taxon>
    </lineage>
</organism>
<feature type="compositionally biased region" description="Low complexity" evidence="1">
    <location>
        <begin position="279"/>
        <end position="299"/>
    </location>
</feature>
<evidence type="ECO:0000256" key="1">
    <source>
        <dbReference type="SAM" id="MobiDB-lite"/>
    </source>
</evidence>
<name>A0AAW0ERK7_9TRYP</name>
<gene>
    <name evidence="2" type="ORF">NESM_000549600</name>
</gene>
<feature type="region of interest" description="Disordered" evidence="1">
    <location>
        <begin position="550"/>
        <end position="577"/>
    </location>
</feature>
<accession>A0AAW0ERK7</accession>
<feature type="region of interest" description="Disordered" evidence="1">
    <location>
        <begin position="263"/>
        <end position="308"/>
    </location>
</feature>
<comment type="caution">
    <text evidence="2">The sequence shown here is derived from an EMBL/GenBank/DDBJ whole genome shotgun (WGS) entry which is preliminary data.</text>
</comment>
<evidence type="ECO:0000313" key="2">
    <source>
        <dbReference type="EMBL" id="KAK7196146.1"/>
    </source>
</evidence>